<dbReference type="PANTHER" id="PTHR10264:SF19">
    <property type="entry name" value="AT06885P-RELATED"/>
    <property type="match status" value="1"/>
</dbReference>
<evidence type="ECO:0000259" key="3">
    <source>
        <dbReference type="SMART" id="SM00244"/>
    </source>
</evidence>
<sequence>MIVVGVVVLVVLFLLSSSIRIVSEYERGVIFRLGRVQGRAKGPGPFVLIPVVDRMVKIDLRTVTMDVPPQDLITRDNVPARVNAVIYFRVLDPNKAVIEVENYVLATSQISQTTLRSVLGQKDLDDLLTNRESINEELQSIIDEQTDPWGIKVSHVEVKDVEIPQGMQRAMARQAESERERRAKIISAEGEYQASQRLRQAADRLESPTALQLRLFQTLGEISTENNSTVIIPVPMDLFRPYLQGGNGSNDGYARQQAAAARRMEEDEAERLYEEAVGERPEEEDGSGERPA</sequence>
<organism evidence="4 5">
    <name type="scientific">Rubrobacter marinus</name>
    <dbReference type="NCBI Taxonomy" id="2653852"/>
    <lineage>
        <taxon>Bacteria</taxon>
        <taxon>Bacillati</taxon>
        <taxon>Actinomycetota</taxon>
        <taxon>Rubrobacteria</taxon>
        <taxon>Rubrobacterales</taxon>
        <taxon>Rubrobacteraceae</taxon>
        <taxon>Rubrobacter</taxon>
    </lineage>
</organism>
<dbReference type="GO" id="GO:0005886">
    <property type="term" value="C:plasma membrane"/>
    <property type="evidence" value="ECO:0007669"/>
    <property type="project" value="InterPro"/>
</dbReference>
<dbReference type="PRINTS" id="PR00721">
    <property type="entry name" value="STOMATIN"/>
</dbReference>
<dbReference type="EMBL" id="CP045121">
    <property type="protein sequence ID" value="QIN80642.1"/>
    <property type="molecule type" value="Genomic_DNA"/>
</dbReference>
<reference evidence="4 5" key="1">
    <citation type="submission" date="2019-10" db="EMBL/GenBank/DDBJ databases">
        <title>Rubrobacter sp nov SCSIO 52915 isolated from a deep-sea sediment in the South China Sea.</title>
        <authorList>
            <person name="Chen R.W."/>
        </authorList>
    </citation>
    <scope>NUCLEOTIDE SEQUENCE [LARGE SCALE GENOMIC DNA]</scope>
    <source>
        <strain evidence="4 5">SCSIO 52915</strain>
    </source>
</reference>
<proteinExistence type="inferred from homology"/>
<dbReference type="SMART" id="SM00244">
    <property type="entry name" value="PHB"/>
    <property type="match status" value="1"/>
</dbReference>
<evidence type="ECO:0000313" key="4">
    <source>
        <dbReference type="EMBL" id="QIN80642.1"/>
    </source>
</evidence>
<dbReference type="KEGG" id="rmar:GBA65_03655"/>
<evidence type="ECO:0000313" key="5">
    <source>
        <dbReference type="Proteomes" id="UP000502706"/>
    </source>
</evidence>
<dbReference type="SUPFAM" id="SSF117892">
    <property type="entry name" value="Band 7/SPFH domain"/>
    <property type="match status" value="1"/>
</dbReference>
<evidence type="ECO:0000256" key="2">
    <source>
        <dbReference type="SAM" id="MobiDB-lite"/>
    </source>
</evidence>
<dbReference type="Gene3D" id="6.10.250.2090">
    <property type="match status" value="1"/>
</dbReference>
<feature type="compositionally biased region" description="Basic and acidic residues" evidence="2">
    <location>
        <begin position="262"/>
        <end position="280"/>
    </location>
</feature>
<dbReference type="PANTHER" id="PTHR10264">
    <property type="entry name" value="BAND 7 PROTEIN-RELATED"/>
    <property type="match status" value="1"/>
</dbReference>
<accession>A0A6G8Q2D7</accession>
<comment type="similarity">
    <text evidence="1">Belongs to the band 7/mec-2 family.</text>
</comment>
<dbReference type="InterPro" id="IPR001972">
    <property type="entry name" value="Stomatin_HflK_fam"/>
</dbReference>
<dbReference type="Proteomes" id="UP000502706">
    <property type="component" value="Chromosome"/>
</dbReference>
<protein>
    <submittedName>
        <fullName evidence="4">Slipin family protein</fullName>
    </submittedName>
</protein>
<dbReference type="AlphaFoldDB" id="A0A6G8Q2D7"/>
<gene>
    <name evidence="4" type="ORF">GBA65_03655</name>
</gene>
<dbReference type="InterPro" id="IPR043202">
    <property type="entry name" value="Band-7_stomatin-like"/>
</dbReference>
<dbReference type="CDD" id="cd08826">
    <property type="entry name" value="SPFH_eoslipins_u1"/>
    <property type="match status" value="1"/>
</dbReference>
<dbReference type="InterPro" id="IPR001107">
    <property type="entry name" value="Band_7"/>
</dbReference>
<dbReference type="GO" id="GO:0098552">
    <property type="term" value="C:side of membrane"/>
    <property type="evidence" value="ECO:0007669"/>
    <property type="project" value="UniProtKB-ARBA"/>
</dbReference>
<name>A0A6G8Q2D7_9ACTN</name>
<feature type="region of interest" description="Disordered" evidence="2">
    <location>
        <begin position="247"/>
        <end position="292"/>
    </location>
</feature>
<dbReference type="Pfam" id="PF01145">
    <property type="entry name" value="Band_7"/>
    <property type="match status" value="1"/>
</dbReference>
<feature type="domain" description="Band 7" evidence="3">
    <location>
        <begin position="17"/>
        <end position="175"/>
    </location>
</feature>
<dbReference type="Gene3D" id="3.30.479.30">
    <property type="entry name" value="Band 7 domain"/>
    <property type="match status" value="1"/>
</dbReference>
<evidence type="ECO:0000256" key="1">
    <source>
        <dbReference type="ARBA" id="ARBA00008164"/>
    </source>
</evidence>
<dbReference type="FunFam" id="3.30.479.30:FF:000004">
    <property type="entry name" value="Putative membrane protease family, stomatin"/>
    <property type="match status" value="1"/>
</dbReference>
<dbReference type="InterPro" id="IPR036013">
    <property type="entry name" value="Band_7/SPFH_dom_sf"/>
</dbReference>
<keyword evidence="5" id="KW-1185">Reference proteome</keyword>